<organism evidence="1">
    <name type="scientific">Hexamita inflata</name>
    <dbReference type="NCBI Taxonomy" id="28002"/>
    <lineage>
        <taxon>Eukaryota</taxon>
        <taxon>Metamonada</taxon>
        <taxon>Diplomonadida</taxon>
        <taxon>Hexamitidae</taxon>
        <taxon>Hexamitinae</taxon>
        <taxon>Hexamita</taxon>
    </lineage>
</organism>
<sequence>MNWNFPAYLYVGNQTMYSVQLIMRQSTLEFFECSCKKILLTLDYFDIKLHIDRNTETVFRIKSANRVLILTSTFRKQIVHALQLYNSLMQHNPHLIPTLSPECQLRAPVLVDGDQMLLFMNASSFQLYSDLGQVVFDLNYTDLTDISYNSCVTLNVKNGLKLQIDVVEPALEPLIHCCIQARYFIHSQKPAEIQIQELSLVEADLSYIGGGTELITTQTMQTPIKIPKSPLKKSQQASPELTLLKQILEGSKPPEALKETIEIMANSPQMLAKITPEQFDQAVQKLRKPMVCYKFMQNKGKFHEVKIFLPHECHENYVHVCWCPVKQKIEIDDKKPIKLRDWQQKRYMDVIEYQIGLAKVPFAVEIKEAFDALPFNASRENLFVLFSAIAQREMLILAVKDHQAFEDAISKLVKFRGQVAEEEEVYEDEEYEGYF</sequence>
<dbReference type="Proteomes" id="UP001642409">
    <property type="component" value="Unassembled WGS sequence"/>
</dbReference>
<accession>A0AA86NY15</accession>
<name>A0AA86NY15_9EUKA</name>
<reference evidence="2 3" key="2">
    <citation type="submission" date="2024-07" db="EMBL/GenBank/DDBJ databases">
        <authorList>
            <person name="Akdeniz Z."/>
        </authorList>
    </citation>
    <scope>NUCLEOTIDE SEQUENCE [LARGE SCALE GENOMIC DNA]</scope>
</reference>
<dbReference type="AlphaFoldDB" id="A0AA86NY15"/>
<comment type="caution">
    <text evidence="1">The sequence shown here is derived from an EMBL/GenBank/DDBJ whole genome shotgun (WGS) entry which is preliminary data.</text>
</comment>
<reference evidence="1" key="1">
    <citation type="submission" date="2023-06" db="EMBL/GenBank/DDBJ databases">
        <authorList>
            <person name="Kurt Z."/>
        </authorList>
    </citation>
    <scope>NUCLEOTIDE SEQUENCE</scope>
</reference>
<protein>
    <submittedName>
        <fullName evidence="1">Uncharacterized protein</fullName>
    </submittedName>
</protein>
<proteinExistence type="predicted"/>
<evidence type="ECO:0000313" key="1">
    <source>
        <dbReference type="EMBL" id="CAI9927182.1"/>
    </source>
</evidence>
<evidence type="ECO:0000313" key="2">
    <source>
        <dbReference type="EMBL" id="CAL5972106.1"/>
    </source>
</evidence>
<evidence type="ECO:0000313" key="3">
    <source>
        <dbReference type="Proteomes" id="UP001642409"/>
    </source>
</evidence>
<dbReference type="EMBL" id="CATOUU010000380">
    <property type="protein sequence ID" value="CAI9927182.1"/>
    <property type="molecule type" value="Genomic_DNA"/>
</dbReference>
<gene>
    <name evidence="1" type="ORF">HINF_LOCUS14827</name>
    <name evidence="2" type="ORF">HINF_LOCUS1739</name>
</gene>
<keyword evidence="3" id="KW-1185">Reference proteome</keyword>
<dbReference type="EMBL" id="CAXDID020000003">
    <property type="protein sequence ID" value="CAL5972106.1"/>
    <property type="molecule type" value="Genomic_DNA"/>
</dbReference>